<dbReference type="InterPro" id="IPR021255">
    <property type="entry name" value="DUF2807"/>
</dbReference>
<accession>A0A1M5RUK7</accession>
<protein>
    <submittedName>
        <fullName evidence="2">Putative auto-transporter adhesin, head GIN domain</fullName>
    </submittedName>
</protein>
<dbReference type="Proteomes" id="UP000184212">
    <property type="component" value="Unassembled WGS sequence"/>
</dbReference>
<proteinExistence type="predicted"/>
<dbReference type="EMBL" id="FQWQ01000002">
    <property type="protein sequence ID" value="SHH30012.1"/>
    <property type="molecule type" value="Genomic_DNA"/>
</dbReference>
<name>A0A1M5RUK7_9BACT</name>
<dbReference type="STRING" id="947013.SAMN04488109_3592"/>
<sequence>MGNRGKPKVGCLTANPFKKLKRINTSFMKFPKNLLSLALFAAAVQVACAQESKEITKDLKPFRKVIVSPRVNLILEQGDHEGIRLVYNNVTADKINIKVSHHTLRVYLDDAKVTERNEYVNSHSRHGIYHNVSITAYVTYKELEHLEIRGNQELTCTSPLRAEKFVLKAYGENEITLASVKAEYMKTSLYGENKLRIKGGKAEYQKYKLFGENKIDTQELKSYSTTANIFGESNLKLNTRDQLKVNAFGESQVSYQGDASVNRGLIFGHAEINKLNN</sequence>
<reference evidence="2 3" key="1">
    <citation type="submission" date="2016-11" db="EMBL/GenBank/DDBJ databases">
        <authorList>
            <person name="Jaros S."/>
            <person name="Januszkiewicz K."/>
            <person name="Wedrychowicz H."/>
        </authorList>
    </citation>
    <scope>NUCLEOTIDE SEQUENCE [LARGE SCALE GENOMIC DNA]</scope>
    <source>
        <strain evidence="2 3">DSM 24574</strain>
    </source>
</reference>
<gene>
    <name evidence="2" type="ORF">SAMN04488109_3592</name>
</gene>
<dbReference type="Pfam" id="PF10988">
    <property type="entry name" value="DUF2807"/>
    <property type="match status" value="1"/>
</dbReference>
<dbReference type="Gene3D" id="2.160.20.120">
    <property type="match status" value="1"/>
</dbReference>
<keyword evidence="3" id="KW-1185">Reference proteome</keyword>
<feature type="domain" description="Putative auto-transporter adhesin head GIN" evidence="1">
    <location>
        <begin position="61"/>
        <end position="259"/>
    </location>
</feature>
<organism evidence="2 3">
    <name type="scientific">Chryseolinea serpens</name>
    <dbReference type="NCBI Taxonomy" id="947013"/>
    <lineage>
        <taxon>Bacteria</taxon>
        <taxon>Pseudomonadati</taxon>
        <taxon>Bacteroidota</taxon>
        <taxon>Cytophagia</taxon>
        <taxon>Cytophagales</taxon>
        <taxon>Fulvivirgaceae</taxon>
        <taxon>Chryseolinea</taxon>
    </lineage>
</organism>
<evidence type="ECO:0000313" key="3">
    <source>
        <dbReference type="Proteomes" id="UP000184212"/>
    </source>
</evidence>
<dbReference type="AlphaFoldDB" id="A0A1M5RUK7"/>
<evidence type="ECO:0000259" key="1">
    <source>
        <dbReference type="Pfam" id="PF10988"/>
    </source>
</evidence>
<dbReference type="OrthoDB" id="943856at2"/>
<evidence type="ECO:0000313" key="2">
    <source>
        <dbReference type="EMBL" id="SHH30012.1"/>
    </source>
</evidence>